<evidence type="ECO:0000256" key="1">
    <source>
        <dbReference type="ARBA" id="ARBA00004613"/>
    </source>
</evidence>
<dbReference type="AlphaFoldDB" id="A0AAV6UV64"/>
<accession>A0AAV6UV64</accession>
<sequence length="103" mass="11508">MKSLAGILLVSLFCVVFVKSEKQFAQKLCRTAEDCDWDQCCIDAITRLPGFKGICSPPTQKGEICNPNTNDMIEGRYRKACPCDSGLTCKHSEKEESLFVCQH</sequence>
<feature type="chain" id="PRO_5043473535" description="Prokineticin domain-containing protein" evidence="4">
    <location>
        <begin position="21"/>
        <end position="103"/>
    </location>
</feature>
<organism evidence="6 7">
    <name type="scientific">Oedothorax gibbosus</name>
    <dbReference type="NCBI Taxonomy" id="931172"/>
    <lineage>
        <taxon>Eukaryota</taxon>
        <taxon>Metazoa</taxon>
        <taxon>Ecdysozoa</taxon>
        <taxon>Arthropoda</taxon>
        <taxon>Chelicerata</taxon>
        <taxon>Arachnida</taxon>
        <taxon>Araneae</taxon>
        <taxon>Araneomorphae</taxon>
        <taxon>Entelegynae</taxon>
        <taxon>Araneoidea</taxon>
        <taxon>Linyphiidae</taxon>
        <taxon>Erigoninae</taxon>
        <taxon>Oedothorax</taxon>
    </lineage>
</organism>
<dbReference type="Proteomes" id="UP000827092">
    <property type="component" value="Unassembled WGS sequence"/>
</dbReference>
<feature type="signal peptide" evidence="4">
    <location>
        <begin position="1"/>
        <end position="20"/>
    </location>
</feature>
<keyword evidence="7" id="KW-1185">Reference proteome</keyword>
<name>A0AAV6UV64_9ARAC</name>
<evidence type="ECO:0000256" key="2">
    <source>
        <dbReference type="ARBA" id="ARBA00022525"/>
    </source>
</evidence>
<evidence type="ECO:0000259" key="5">
    <source>
        <dbReference type="Pfam" id="PF06607"/>
    </source>
</evidence>
<dbReference type="EMBL" id="JAFNEN010000251">
    <property type="protein sequence ID" value="KAG8188014.1"/>
    <property type="molecule type" value="Genomic_DNA"/>
</dbReference>
<comment type="caution">
    <text evidence="6">The sequence shown here is derived from an EMBL/GenBank/DDBJ whole genome shotgun (WGS) entry which is preliminary data.</text>
</comment>
<keyword evidence="2" id="KW-0964">Secreted</keyword>
<feature type="domain" description="Prokineticin" evidence="5">
    <location>
        <begin position="7"/>
        <end position="95"/>
    </location>
</feature>
<proteinExistence type="predicted"/>
<keyword evidence="4" id="KW-0732">Signal</keyword>
<gene>
    <name evidence="6" type="ORF">JTE90_009888</name>
</gene>
<keyword evidence="3" id="KW-1015">Disulfide bond</keyword>
<comment type="subcellular location">
    <subcellularLocation>
        <location evidence="1">Secreted</location>
    </subcellularLocation>
</comment>
<reference evidence="6 7" key="1">
    <citation type="journal article" date="2022" name="Nat. Ecol. Evol.">
        <title>A masculinizing supergene underlies an exaggerated male reproductive morph in a spider.</title>
        <authorList>
            <person name="Hendrickx F."/>
            <person name="De Corte Z."/>
            <person name="Sonet G."/>
            <person name="Van Belleghem S.M."/>
            <person name="Kostlbacher S."/>
            <person name="Vangestel C."/>
        </authorList>
    </citation>
    <scope>NUCLEOTIDE SEQUENCE [LARGE SCALE GENOMIC DNA]</scope>
    <source>
        <strain evidence="6">W744_W776</strain>
    </source>
</reference>
<evidence type="ECO:0000256" key="4">
    <source>
        <dbReference type="SAM" id="SignalP"/>
    </source>
</evidence>
<dbReference type="Gene3D" id="2.10.80.10">
    <property type="entry name" value="Lipase, subunit A"/>
    <property type="match status" value="1"/>
</dbReference>
<evidence type="ECO:0000256" key="3">
    <source>
        <dbReference type="ARBA" id="ARBA00023157"/>
    </source>
</evidence>
<protein>
    <recommendedName>
        <fullName evidence="5">Prokineticin domain-containing protein</fullName>
    </recommendedName>
</protein>
<dbReference type="InterPro" id="IPR023569">
    <property type="entry name" value="Prokineticin_domain"/>
</dbReference>
<evidence type="ECO:0000313" key="7">
    <source>
        <dbReference type="Proteomes" id="UP000827092"/>
    </source>
</evidence>
<dbReference type="Pfam" id="PF06607">
    <property type="entry name" value="Prokineticin"/>
    <property type="match status" value="1"/>
</dbReference>
<dbReference type="GO" id="GO:0005576">
    <property type="term" value="C:extracellular region"/>
    <property type="evidence" value="ECO:0007669"/>
    <property type="project" value="UniProtKB-SubCell"/>
</dbReference>
<evidence type="ECO:0000313" key="6">
    <source>
        <dbReference type="EMBL" id="KAG8188014.1"/>
    </source>
</evidence>